<proteinExistence type="predicted"/>
<keyword evidence="1" id="KW-0812">Transmembrane</keyword>
<evidence type="ECO:0000313" key="3">
    <source>
        <dbReference type="Proteomes" id="UP000663400"/>
    </source>
</evidence>
<dbReference type="RefSeq" id="WP_200605235.1">
    <property type="nucleotide sequence ID" value="NZ_CP071517.1"/>
</dbReference>
<protein>
    <submittedName>
        <fullName evidence="2">Uncharacterized protein</fullName>
    </submittedName>
</protein>
<reference evidence="2 3" key="1">
    <citation type="submission" date="2021-02" db="EMBL/GenBank/DDBJ databases">
        <title>Lysobacter arenosi sp. nov., isolated from soil of gangwondo yeongwol, south Korea.</title>
        <authorList>
            <person name="Kim K.R."/>
            <person name="Kim K.H."/>
            <person name="Jeon C.O."/>
        </authorList>
    </citation>
    <scope>NUCLEOTIDE SEQUENCE [LARGE SCALE GENOMIC DNA]</scope>
    <source>
        <strain evidence="2 3">R7</strain>
    </source>
</reference>
<keyword evidence="3" id="KW-1185">Reference proteome</keyword>
<feature type="transmembrane region" description="Helical" evidence="1">
    <location>
        <begin position="110"/>
        <end position="128"/>
    </location>
</feature>
<keyword evidence="1" id="KW-0472">Membrane</keyword>
<dbReference type="EMBL" id="CP071517">
    <property type="protein sequence ID" value="QSX75874.1"/>
    <property type="molecule type" value="Genomic_DNA"/>
</dbReference>
<name>A0ABX7REQ5_9GAMM</name>
<evidence type="ECO:0000313" key="2">
    <source>
        <dbReference type="EMBL" id="QSX75874.1"/>
    </source>
</evidence>
<feature type="transmembrane region" description="Helical" evidence="1">
    <location>
        <begin position="67"/>
        <end position="89"/>
    </location>
</feature>
<organism evidence="2 3">
    <name type="scientific">Lysobacter arenosi</name>
    <dbReference type="NCBI Taxonomy" id="2795387"/>
    <lineage>
        <taxon>Bacteria</taxon>
        <taxon>Pseudomonadati</taxon>
        <taxon>Pseudomonadota</taxon>
        <taxon>Gammaproteobacteria</taxon>
        <taxon>Lysobacterales</taxon>
        <taxon>Lysobacteraceae</taxon>
        <taxon>Lysobacter</taxon>
    </lineage>
</organism>
<evidence type="ECO:0000256" key="1">
    <source>
        <dbReference type="SAM" id="Phobius"/>
    </source>
</evidence>
<feature type="transmembrane region" description="Helical" evidence="1">
    <location>
        <begin position="29"/>
        <end position="55"/>
    </location>
</feature>
<dbReference type="Proteomes" id="UP000663400">
    <property type="component" value="Chromosome"/>
</dbReference>
<accession>A0ABX7REQ5</accession>
<keyword evidence="1" id="KW-1133">Transmembrane helix</keyword>
<gene>
    <name evidence="2" type="ORF">HIV01_005030</name>
</gene>
<feature type="transmembrane region" description="Helical" evidence="1">
    <location>
        <begin position="140"/>
        <end position="159"/>
    </location>
</feature>
<sequence>MHISTGKGALIMAASIPNRISRTLLAAEAVVIVLPVLMMAVLLSIAYLMWAVVIVGSMTSGLNDLETVLPIFVVTSVSAFVSVAYAANVAQLSIRYVRHGRREIANVSRLEWLSLLAGAMVLPCWFVAYHISPDSHYQELMAFFLPGALLALPTLHLFAAKMIADRRVVEARDGS</sequence>